<dbReference type="AlphaFoldDB" id="A0A1X9MAH6"/>
<dbReference type="Pfam" id="PF13482">
    <property type="entry name" value="RNase_H_2"/>
    <property type="match status" value="1"/>
</dbReference>
<dbReference type="GO" id="GO:0003676">
    <property type="term" value="F:nucleic acid binding"/>
    <property type="evidence" value="ECO:0007669"/>
    <property type="project" value="InterPro"/>
</dbReference>
<protein>
    <recommendedName>
        <fullName evidence="2">YprB ribonuclease H-like domain-containing protein</fullName>
    </recommendedName>
</protein>
<evidence type="ECO:0000313" key="3">
    <source>
        <dbReference type="EMBL" id="ARK30407.1"/>
    </source>
</evidence>
<reference evidence="3 4" key="1">
    <citation type="submission" date="2017-04" db="EMBL/GenBank/DDBJ databases">
        <title>Bacillus krulwichiae AM31D Genome sequencing and assembly.</title>
        <authorList>
            <person name="Krulwich T.A."/>
            <person name="Anastor L."/>
            <person name="Ehrlich R."/>
            <person name="Ehrlich G.D."/>
            <person name="Janto B."/>
        </authorList>
    </citation>
    <scope>NUCLEOTIDE SEQUENCE [LARGE SCALE GENOMIC DNA]</scope>
    <source>
        <strain evidence="3 4">AM31D</strain>
    </source>
</reference>
<accession>A0A1X9MAH6</accession>
<keyword evidence="4" id="KW-1185">Reference proteome</keyword>
<dbReference type="PANTHER" id="PTHR38462:SF1">
    <property type="entry name" value="YPRB RIBONUCLEASE H-LIKE DOMAIN-CONTAINING PROTEIN"/>
    <property type="match status" value="1"/>
</dbReference>
<evidence type="ECO:0000313" key="4">
    <source>
        <dbReference type="Proteomes" id="UP000193006"/>
    </source>
</evidence>
<dbReference type="KEGG" id="bkw:BkAM31D_11535"/>
<dbReference type="InterPro" id="IPR038720">
    <property type="entry name" value="YprB_RNase_H-like_dom"/>
</dbReference>
<dbReference type="Proteomes" id="UP000193006">
    <property type="component" value="Chromosome"/>
</dbReference>
<feature type="compositionally biased region" description="Basic residues" evidence="1">
    <location>
        <begin position="1"/>
        <end position="14"/>
    </location>
</feature>
<sequence>MTMKNKLSRMKNHMGIKSNADPTSMKEQLEQKQEIPYEREWEALQTKPYWFEDGYTLIREKDYDINHPHGRYLFSDIKQVLEKWQNHQNDHPLSAKGRKLEDLVFFDTETTGLSSGAGNTIFMLGYCRVQSESVKIKQYFLPGPESEVALYHYFLTDIGNLGNLVTYNGKAFDWPQVKTRHTFVRNQVPQLPKFGHFDLLHASRRFWKDVLPSCKLSIVEQEILKFNRIEDTPSYMAPMLYFDFLKEQDPEFVKGIFQHHEWDVLSLMTLYTHLSKVILDCDSDAVLPREKFEVARWYEAIGEREIAMELFNQLKGLGSYEAESSMFSYAKARKQRGEFEIALSAFQKLIGTEAFTYFAAIESSKICEHKLKDYEKALFFSYEALKGSSFLSKSSKEKQKKLIADANQRISRLENKLR</sequence>
<gene>
    <name evidence="3" type="ORF">BkAM31D_11535</name>
</gene>
<evidence type="ECO:0000256" key="1">
    <source>
        <dbReference type="SAM" id="MobiDB-lite"/>
    </source>
</evidence>
<dbReference type="InterPro" id="IPR036397">
    <property type="entry name" value="RNaseH_sf"/>
</dbReference>
<dbReference type="STRING" id="199441.BkAM31D_11535"/>
<evidence type="ECO:0000259" key="2">
    <source>
        <dbReference type="Pfam" id="PF13482"/>
    </source>
</evidence>
<dbReference type="Gene3D" id="3.30.420.10">
    <property type="entry name" value="Ribonuclease H-like superfamily/Ribonuclease H"/>
    <property type="match status" value="1"/>
</dbReference>
<feature type="region of interest" description="Disordered" evidence="1">
    <location>
        <begin position="1"/>
        <end position="28"/>
    </location>
</feature>
<name>A0A1X9MAH6_9BACI</name>
<proteinExistence type="predicted"/>
<organism evidence="3 4">
    <name type="scientific">Halalkalibacter krulwichiae</name>
    <dbReference type="NCBI Taxonomy" id="199441"/>
    <lineage>
        <taxon>Bacteria</taxon>
        <taxon>Bacillati</taxon>
        <taxon>Bacillota</taxon>
        <taxon>Bacilli</taxon>
        <taxon>Bacillales</taxon>
        <taxon>Bacillaceae</taxon>
        <taxon>Halalkalibacter</taxon>
    </lineage>
</organism>
<dbReference type="PANTHER" id="PTHR38462">
    <property type="entry name" value="EXONUCLEASE-LIKE PROTEIN"/>
    <property type="match status" value="1"/>
</dbReference>
<dbReference type="InterPro" id="IPR012337">
    <property type="entry name" value="RNaseH-like_sf"/>
</dbReference>
<dbReference type="SUPFAM" id="SSF53098">
    <property type="entry name" value="Ribonuclease H-like"/>
    <property type="match status" value="1"/>
</dbReference>
<dbReference type="EMBL" id="CP020814">
    <property type="protein sequence ID" value="ARK30407.1"/>
    <property type="molecule type" value="Genomic_DNA"/>
</dbReference>
<feature type="domain" description="YprB ribonuclease H-like" evidence="2">
    <location>
        <begin position="104"/>
        <end position="274"/>
    </location>
</feature>